<feature type="region of interest" description="Disordered" evidence="1">
    <location>
        <begin position="187"/>
        <end position="209"/>
    </location>
</feature>
<evidence type="ECO:0000256" key="1">
    <source>
        <dbReference type="SAM" id="MobiDB-lite"/>
    </source>
</evidence>
<dbReference type="Proteomes" id="UP000255508">
    <property type="component" value="Unassembled WGS sequence"/>
</dbReference>
<proteinExistence type="predicted"/>
<protein>
    <recommendedName>
        <fullName evidence="4">Protein NosL</fullName>
    </recommendedName>
</protein>
<dbReference type="AlphaFoldDB" id="A0A370DZA7"/>
<dbReference type="SUPFAM" id="SSF160387">
    <property type="entry name" value="NosL/MerB-like"/>
    <property type="match status" value="1"/>
</dbReference>
<reference evidence="2 3" key="1">
    <citation type="journal article" date="2018" name="ISME J.">
        <title>Endosymbiont genomes yield clues of tubeworm success.</title>
        <authorList>
            <person name="Li Y."/>
            <person name="Liles M.R."/>
            <person name="Halanych K.M."/>
        </authorList>
    </citation>
    <scope>NUCLEOTIDE SEQUENCE [LARGE SCALE GENOMIC DNA]</scope>
    <source>
        <strain evidence="2">A1422</strain>
    </source>
</reference>
<dbReference type="EMBL" id="QFXD01000127">
    <property type="protein sequence ID" value="RDH91267.1"/>
    <property type="molecule type" value="Genomic_DNA"/>
</dbReference>
<comment type="caution">
    <text evidence="2">The sequence shown here is derived from an EMBL/GenBank/DDBJ whole genome shotgun (WGS) entry which is preliminary data.</text>
</comment>
<organism evidence="2 3">
    <name type="scientific">endosymbiont of Lamellibrachia luymesi</name>
    <dbReference type="NCBI Taxonomy" id="2200907"/>
    <lineage>
        <taxon>Bacteria</taxon>
        <taxon>Pseudomonadati</taxon>
        <taxon>Pseudomonadota</taxon>
        <taxon>Gammaproteobacteria</taxon>
        <taxon>sulfur-oxidizing symbionts</taxon>
    </lineage>
</organism>
<name>A0A370DZA7_9GAMM</name>
<sequence>MLLCLQAWRWKRPRSRWRLPMSAKRSYSLLAGLVILLLTACSGDPGTGPKEVKWDRVACERCRMVLSDRHYSAQIRYFPEGKRSKVVGFDDIGCATLWLDTQPWKDDPKTEIWVTDFRTGDWIDARTATYVKEKITPMEYGLGAQSDPTPEGLNFAQAKLHVIDVEKRFSIHGVHLLDRLKEQAERRDARRKAQQAEQALPPIIPKNQH</sequence>
<evidence type="ECO:0000313" key="3">
    <source>
        <dbReference type="Proteomes" id="UP000255508"/>
    </source>
</evidence>
<accession>A0A370DZA7</accession>
<gene>
    <name evidence="2" type="ORF">DIZ79_06740</name>
</gene>
<evidence type="ECO:0000313" key="2">
    <source>
        <dbReference type="EMBL" id="RDH91267.1"/>
    </source>
</evidence>
<evidence type="ECO:0008006" key="4">
    <source>
        <dbReference type="Google" id="ProtNLM"/>
    </source>
</evidence>